<comment type="catalytic activity">
    <reaction evidence="12">
        <text>S-hexadecanoyl-L-cysteinyl-[protein] + H2O = L-cysteinyl-[protein] + hexadecanoate + H(+)</text>
        <dbReference type="Rhea" id="RHEA:19233"/>
        <dbReference type="Rhea" id="RHEA-COMP:10131"/>
        <dbReference type="Rhea" id="RHEA-COMP:11032"/>
        <dbReference type="ChEBI" id="CHEBI:7896"/>
        <dbReference type="ChEBI" id="CHEBI:15377"/>
        <dbReference type="ChEBI" id="CHEBI:15378"/>
        <dbReference type="ChEBI" id="CHEBI:29950"/>
        <dbReference type="ChEBI" id="CHEBI:74151"/>
        <dbReference type="EC" id="3.1.2.22"/>
    </reaction>
    <physiologicalReaction direction="left-to-right" evidence="12">
        <dbReference type="Rhea" id="RHEA:19234"/>
    </physiologicalReaction>
</comment>
<dbReference type="OMA" id="TISRWLE"/>
<accession>A7RVD5</accession>
<comment type="subcellular location">
    <subcellularLocation>
        <location evidence="1">Mitochondrion</location>
    </subcellularLocation>
</comment>
<reference evidence="15 16" key="1">
    <citation type="journal article" date="2007" name="Science">
        <title>Sea anemone genome reveals ancestral eumetazoan gene repertoire and genomic organization.</title>
        <authorList>
            <person name="Putnam N.H."/>
            <person name="Srivastava M."/>
            <person name="Hellsten U."/>
            <person name="Dirks B."/>
            <person name="Chapman J."/>
            <person name="Salamov A."/>
            <person name="Terry A."/>
            <person name="Shapiro H."/>
            <person name="Lindquist E."/>
            <person name="Kapitonov V.V."/>
            <person name="Jurka J."/>
            <person name="Genikhovich G."/>
            <person name="Grigoriev I.V."/>
            <person name="Lucas S.M."/>
            <person name="Steele R.E."/>
            <person name="Finnerty J.R."/>
            <person name="Technau U."/>
            <person name="Martindale M.Q."/>
            <person name="Rokhsar D.S."/>
        </authorList>
    </citation>
    <scope>NUCLEOTIDE SEQUENCE [LARGE SCALE GENOMIC DNA]</scope>
    <source>
        <strain evidence="16">CH2 X CH6</strain>
    </source>
</reference>
<evidence type="ECO:0000256" key="4">
    <source>
        <dbReference type="ARBA" id="ARBA00022946"/>
    </source>
</evidence>
<dbReference type="EC" id="3.1.1.93" evidence="6"/>
<dbReference type="InterPro" id="IPR000073">
    <property type="entry name" value="AB_hydrolase_1"/>
</dbReference>
<proteinExistence type="predicted"/>
<gene>
    <name evidence="15" type="ORF">NEMVEDRAFT_v1g94662</name>
</gene>
<evidence type="ECO:0000256" key="12">
    <source>
        <dbReference type="ARBA" id="ARBA00047409"/>
    </source>
</evidence>
<evidence type="ECO:0000259" key="14">
    <source>
        <dbReference type="Pfam" id="PF00561"/>
    </source>
</evidence>
<feature type="domain" description="AB hydrolase-1" evidence="14">
    <location>
        <begin position="25"/>
        <end position="125"/>
    </location>
</feature>
<dbReference type="InterPro" id="IPR052382">
    <property type="entry name" value="ABHD10_acyl-thioesterase"/>
</dbReference>
<dbReference type="Proteomes" id="UP000001593">
    <property type="component" value="Unassembled WGS sequence"/>
</dbReference>
<evidence type="ECO:0000256" key="1">
    <source>
        <dbReference type="ARBA" id="ARBA00004173"/>
    </source>
</evidence>
<dbReference type="EC" id="3.1.2.22" evidence="2"/>
<dbReference type="EMBL" id="DS469543">
    <property type="protein sequence ID" value="EDO44623.1"/>
    <property type="molecule type" value="Genomic_DNA"/>
</dbReference>
<organism evidence="15 16">
    <name type="scientific">Nematostella vectensis</name>
    <name type="common">Starlet sea anemone</name>
    <dbReference type="NCBI Taxonomy" id="45351"/>
    <lineage>
        <taxon>Eukaryota</taxon>
        <taxon>Metazoa</taxon>
        <taxon>Cnidaria</taxon>
        <taxon>Anthozoa</taxon>
        <taxon>Hexacorallia</taxon>
        <taxon>Actiniaria</taxon>
        <taxon>Edwardsiidae</taxon>
        <taxon>Nematostella</taxon>
    </lineage>
</organism>
<name>A7RVD5_NEMVE</name>
<dbReference type="ESTHER" id="nemve-a7rvd5">
    <property type="family name" value="ABHD10"/>
</dbReference>
<dbReference type="PANTHER" id="PTHR16138:SF7">
    <property type="entry name" value="PALMITOYL-PROTEIN THIOESTERASE ABHD10, MITOCHONDRIAL"/>
    <property type="match status" value="1"/>
</dbReference>
<dbReference type="InterPro" id="IPR029058">
    <property type="entry name" value="AB_hydrolase_fold"/>
</dbReference>
<evidence type="ECO:0000256" key="2">
    <source>
        <dbReference type="ARBA" id="ARBA00012423"/>
    </source>
</evidence>
<evidence type="ECO:0000256" key="7">
    <source>
        <dbReference type="ARBA" id="ARBA00039314"/>
    </source>
</evidence>
<evidence type="ECO:0000256" key="13">
    <source>
        <dbReference type="ARBA" id="ARBA00047972"/>
    </source>
</evidence>
<evidence type="ECO:0000256" key="9">
    <source>
        <dbReference type="ARBA" id="ARBA00042645"/>
    </source>
</evidence>
<dbReference type="Gene3D" id="3.40.50.1820">
    <property type="entry name" value="alpha/beta hydrolase"/>
    <property type="match status" value="1"/>
</dbReference>
<keyword evidence="4" id="KW-0809">Transit peptide</keyword>
<comment type="catalytic activity">
    <reaction evidence="13">
        <text>mycophenolic acid O-acyl-beta-D-glucuronide + H2O = mycophenolate + D-glucuronate + H(+)</text>
        <dbReference type="Rhea" id="RHEA:34179"/>
        <dbReference type="ChEBI" id="CHEBI:15377"/>
        <dbReference type="ChEBI" id="CHEBI:15378"/>
        <dbReference type="ChEBI" id="CHEBI:58720"/>
        <dbReference type="ChEBI" id="CHEBI:62932"/>
        <dbReference type="ChEBI" id="CHEBI:66982"/>
        <dbReference type="EC" id="3.1.1.93"/>
    </reaction>
    <physiologicalReaction direction="left-to-right" evidence="13">
        <dbReference type="Rhea" id="RHEA:34180"/>
    </physiologicalReaction>
</comment>
<keyword evidence="3" id="KW-0378">Hydrolase</keyword>
<evidence type="ECO:0000256" key="11">
    <source>
        <dbReference type="ARBA" id="ARBA00046047"/>
    </source>
</evidence>
<dbReference type="GO" id="GO:0102390">
    <property type="term" value="F:mycophenolic acid acyl-glucuronide esterase activity"/>
    <property type="evidence" value="ECO:0007669"/>
    <property type="project" value="UniProtKB-EC"/>
</dbReference>
<keyword evidence="5" id="KW-0496">Mitochondrion</keyword>
<dbReference type="HOGENOM" id="CLU_066961_0_0_1"/>
<dbReference type="STRING" id="45351.A7RVD5"/>
<dbReference type="InParanoid" id="A7RVD5"/>
<evidence type="ECO:0000256" key="5">
    <source>
        <dbReference type="ARBA" id="ARBA00023128"/>
    </source>
</evidence>
<evidence type="ECO:0000256" key="8">
    <source>
        <dbReference type="ARBA" id="ARBA00041520"/>
    </source>
</evidence>
<dbReference type="SUPFAM" id="SSF53474">
    <property type="entry name" value="alpha/beta-Hydrolases"/>
    <property type="match status" value="1"/>
</dbReference>
<evidence type="ECO:0000313" key="16">
    <source>
        <dbReference type="Proteomes" id="UP000001593"/>
    </source>
</evidence>
<sequence length="255" mass="28511">MSQKLYFGPGEFISYNFSQGSLPGVIFLPGLMSSMNGTKALALEEFCVKTGRAYTRFDHRGLGESSGKPVDCTVSSRKEDVLRLMEEIKGTSPQVLIGSSLGGWIMLHVAMEMPERIQGLIGIATAADFVSRRFDNLPLETKTEIQNIGYWTIPSQFSQKPYILTWDMIQDARKHVLQGRIPISCPVRLIHGMKDQEVPYKVSLDVSDRLLSNNVQLTLLKNGGHRLSEPNNLKVIIRTLTELLDELTENKASKL</sequence>
<dbReference type="GO" id="GO:0004553">
    <property type="term" value="F:hydrolase activity, hydrolyzing O-glycosyl compounds"/>
    <property type="evidence" value="ECO:0000318"/>
    <property type="project" value="GO_Central"/>
</dbReference>
<dbReference type="PANTHER" id="PTHR16138">
    <property type="entry name" value="MYCOPHENOLIC ACID ACYL-GLUCURONIDE ESTERASE, MITOCHONDRIAL"/>
    <property type="match status" value="1"/>
</dbReference>
<dbReference type="GO" id="GO:0008474">
    <property type="term" value="F:palmitoyl-(protein) hydrolase activity"/>
    <property type="evidence" value="ECO:0000318"/>
    <property type="project" value="GO_Central"/>
</dbReference>
<dbReference type="PhylomeDB" id="A7RVD5"/>
<evidence type="ECO:0000256" key="6">
    <source>
        <dbReference type="ARBA" id="ARBA00039132"/>
    </source>
</evidence>
<dbReference type="AlphaFoldDB" id="A7RVD5"/>
<dbReference type="GO" id="GO:0005739">
    <property type="term" value="C:mitochondrion"/>
    <property type="evidence" value="ECO:0000318"/>
    <property type="project" value="GO_Central"/>
</dbReference>
<comment type="function">
    <text evidence="11">Acts as an acyl-protein thioesterase that hydrolyzes fatty acids from acylated residues in proteins. Regulates the mitochondrial S-depalmitoylation of the nucleophilic active site residue of peroxiredoxin-5/PRDX5, a key antioxidant protein, therefore modulating mitochondrial antioxidant ability. Also catalyzes the deglucuronidation of mycophenolic acid acyl-glucuronide, an active metabolite of the immunosuppressant drug mycophenolate.</text>
</comment>
<dbReference type="FunCoup" id="A7RVD5">
    <property type="interactions" value="344"/>
</dbReference>
<keyword evidence="16" id="KW-1185">Reference proteome</keyword>
<dbReference type="Pfam" id="PF00561">
    <property type="entry name" value="Abhydrolase_1"/>
    <property type="match status" value="1"/>
</dbReference>
<evidence type="ECO:0000313" key="15">
    <source>
        <dbReference type="EMBL" id="EDO44623.1"/>
    </source>
</evidence>
<evidence type="ECO:0000256" key="3">
    <source>
        <dbReference type="ARBA" id="ARBA00022801"/>
    </source>
</evidence>
<dbReference type="eggNOG" id="ENOG502QT21">
    <property type="taxonomic scope" value="Eukaryota"/>
</dbReference>
<protein>
    <recommendedName>
        <fullName evidence="7">Palmitoyl-protein thioesterase ABHD10, mitochondrial</fullName>
        <ecNumber evidence="6">3.1.1.93</ecNumber>
        <ecNumber evidence="2">3.1.2.22</ecNumber>
    </recommendedName>
    <alternativeName>
        <fullName evidence="9">Acyl-protein thioesterase ABHD10</fullName>
    </alternativeName>
    <alternativeName>
        <fullName evidence="10">Alpha/beta hydrolase domain-containing protein 10</fullName>
    </alternativeName>
    <alternativeName>
        <fullName evidence="8">Mycophenolic acid acyl-glucuronide esterase, mitochondrial</fullName>
    </alternativeName>
</protein>
<evidence type="ECO:0000256" key="10">
    <source>
        <dbReference type="ARBA" id="ARBA00042704"/>
    </source>
</evidence>